<comment type="caution">
    <text evidence="1">The sequence shown here is derived from an EMBL/GenBank/DDBJ whole genome shotgun (WGS) entry which is preliminary data.</text>
</comment>
<dbReference type="InterPro" id="IPR021146">
    <property type="entry name" value="Phage_gp6-like_head-tail"/>
</dbReference>
<accession>A0AAE8JL72</accession>
<sequence length="106" mass="11949">MIPSLEELRAQCRIDVDEGADDVLLTIYAEAARDKAEKYLNLPLFDESVPEDADKGMVINASVKLAIMLAVGHWYENREQAREGQLSEIPMGFYSLLDDYRWGPGT</sequence>
<dbReference type="KEGG" id="bgj:AWC36_23380"/>
<reference evidence="1 2" key="1">
    <citation type="submission" date="2016-09" db="EMBL/GenBank/DDBJ databases">
        <authorList>
            <person name="Doonan J."/>
            <person name="Pachebat J.A."/>
            <person name="Golyshin P.N."/>
            <person name="Denman S."/>
            <person name="Mcdonald J.E."/>
        </authorList>
    </citation>
    <scope>NUCLEOTIDE SEQUENCE [LARGE SCALE GENOMIC DNA]</scope>
    <source>
        <strain evidence="1 2">FRB141</strain>
    </source>
</reference>
<evidence type="ECO:0008006" key="3">
    <source>
        <dbReference type="Google" id="ProtNLM"/>
    </source>
</evidence>
<gene>
    <name evidence="1" type="ORF">BIY26_21375</name>
</gene>
<dbReference type="CDD" id="cd08054">
    <property type="entry name" value="gp6"/>
    <property type="match status" value="1"/>
</dbReference>
<name>A0AAE8JL72_9GAMM</name>
<evidence type="ECO:0000313" key="2">
    <source>
        <dbReference type="Proteomes" id="UP000285972"/>
    </source>
</evidence>
<dbReference type="InterPro" id="IPR006450">
    <property type="entry name" value="Phage_HK97_gp6-like"/>
</dbReference>
<dbReference type="GeneID" id="70909769"/>
<dbReference type="Gene3D" id="1.10.3230.30">
    <property type="entry name" value="Phage gp6-like head-tail connector protein"/>
    <property type="match status" value="1"/>
</dbReference>
<dbReference type="RefSeq" id="WP_095835681.1">
    <property type="nucleotide sequence ID" value="NZ_CP014137.1"/>
</dbReference>
<dbReference type="AlphaFoldDB" id="A0AAE8JL72"/>
<protein>
    <recommendedName>
        <fullName evidence="3">Phage gp6-like head-tail connector protein</fullName>
    </recommendedName>
</protein>
<organism evidence="1 2">
    <name type="scientific">Brenneria goodwinii</name>
    <dbReference type="NCBI Taxonomy" id="1109412"/>
    <lineage>
        <taxon>Bacteria</taxon>
        <taxon>Pseudomonadati</taxon>
        <taxon>Pseudomonadota</taxon>
        <taxon>Gammaproteobacteria</taxon>
        <taxon>Enterobacterales</taxon>
        <taxon>Pectobacteriaceae</taxon>
        <taxon>Brenneria</taxon>
    </lineage>
</organism>
<dbReference type="EMBL" id="MJLX01000092">
    <property type="protein sequence ID" value="RLM17118.1"/>
    <property type="molecule type" value="Genomic_DNA"/>
</dbReference>
<proteinExistence type="predicted"/>
<dbReference type="Pfam" id="PF05135">
    <property type="entry name" value="Phage_connect_1"/>
    <property type="match status" value="1"/>
</dbReference>
<dbReference type="NCBIfam" id="TIGR01560">
    <property type="entry name" value="put_DNA_pack"/>
    <property type="match status" value="1"/>
</dbReference>
<evidence type="ECO:0000313" key="1">
    <source>
        <dbReference type="EMBL" id="RLM17118.1"/>
    </source>
</evidence>
<dbReference type="Proteomes" id="UP000285972">
    <property type="component" value="Unassembled WGS sequence"/>
</dbReference>